<organism evidence="2 3">
    <name type="scientific">Arachis duranensis</name>
    <name type="common">Wild peanut</name>
    <dbReference type="NCBI Taxonomy" id="130453"/>
    <lineage>
        <taxon>Eukaryota</taxon>
        <taxon>Viridiplantae</taxon>
        <taxon>Streptophyta</taxon>
        <taxon>Embryophyta</taxon>
        <taxon>Tracheophyta</taxon>
        <taxon>Spermatophyta</taxon>
        <taxon>Magnoliopsida</taxon>
        <taxon>eudicotyledons</taxon>
        <taxon>Gunneridae</taxon>
        <taxon>Pentapetalae</taxon>
        <taxon>rosids</taxon>
        <taxon>fabids</taxon>
        <taxon>Fabales</taxon>
        <taxon>Fabaceae</taxon>
        <taxon>Papilionoideae</taxon>
        <taxon>50 kb inversion clade</taxon>
        <taxon>dalbergioids sensu lato</taxon>
        <taxon>Dalbergieae</taxon>
        <taxon>Pterocarpus clade</taxon>
        <taxon>Arachis</taxon>
    </lineage>
</organism>
<protein>
    <submittedName>
        <fullName evidence="3 4">Uncharacterized protein LOC107481237</fullName>
    </submittedName>
</protein>
<dbReference type="RefSeq" id="XP_052110797.1">
    <property type="nucleotide sequence ID" value="XM_052254837.1"/>
</dbReference>
<feature type="region of interest" description="Disordered" evidence="1">
    <location>
        <begin position="167"/>
        <end position="192"/>
    </location>
</feature>
<reference evidence="2" key="1">
    <citation type="journal article" date="2016" name="Nat. Genet.">
        <title>The genome sequences of Arachis duranensis and Arachis ipaensis, the diploid ancestors of cultivated peanut.</title>
        <authorList>
            <person name="Bertioli D.J."/>
            <person name="Cannon S.B."/>
            <person name="Froenicke L."/>
            <person name="Huang G."/>
            <person name="Farmer A.D."/>
            <person name="Cannon E.K."/>
            <person name="Liu X."/>
            <person name="Gao D."/>
            <person name="Clevenger J."/>
            <person name="Dash S."/>
            <person name="Ren L."/>
            <person name="Moretzsohn M.C."/>
            <person name="Shirasawa K."/>
            <person name="Huang W."/>
            <person name="Vidigal B."/>
            <person name="Abernathy B."/>
            <person name="Chu Y."/>
            <person name="Niederhuth C.E."/>
            <person name="Umale P."/>
            <person name="Araujo A.C."/>
            <person name="Kozik A."/>
            <person name="Kim K.D."/>
            <person name="Burow M.D."/>
            <person name="Varshney R.K."/>
            <person name="Wang X."/>
            <person name="Zhang X."/>
            <person name="Barkley N."/>
            <person name="Guimaraes P.M."/>
            <person name="Isobe S."/>
            <person name="Guo B."/>
            <person name="Liao B."/>
            <person name="Stalker H.T."/>
            <person name="Schmitz R.J."/>
            <person name="Scheffler B.E."/>
            <person name="Leal-Bertioli S.C."/>
            <person name="Xun X."/>
            <person name="Jackson S.A."/>
            <person name="Michelmore R."/>
            <person name="Ozias-Akins P."/>
        </authorList>
    </citation>
    <scope>NUCLEOTIDE SEQUENCE [LARGE SCALE GENOMIC DNA]</scope>
    <source>
        <strain evidence="2">cv. V14167</strain>
    </source>
</reference>
<dbReference type="GeneID" id="107481237"/>
<reference evidence="3 4" key="2">
    <citation type="submission" date="2025-04" db="UniProtKB">
        <authorList>
            <consortium name="RefSeq"/>
        </authorList>
    </citation>
    <scope>IDENTIFICATION</scope>
    <source>
        <tissue evidence="3 4">Whole plant</tissue>
    </source>
</reference>
<proteinExistence type="predicted"/>
<evidence type="ECO:0000313" key="7">
    <source>
        <dbReference type="RefSeq" id="XP_052110800.1"/>
    </source>
</evidence>
<dbReference type="RefSeq" id="XP_020994366.1">
    <property type="nucleotide sequence ID" value="XM_021138707.2"/>
</dbReference>
<dbReference type="KEGG" id="adu:107481237"/>
<dbReference type="RefSeq" id="XP_052110800.1">
    <property type="nucleotide sequence ID" value="XM_052254840.1"/>
</dbReference>
<name>A0A6P5NEB9_ARADU</name>
<dbReference type="Proteomes" id="UP000515211">
    <property type="component" value="Chromosome 1"/>
</dbReference>
<gene>
    <name evidence="3 4 5 6 7" type="primary">LOC107481237</name>
</gene>
<evidence type="ECO:0000313" key="5">
    <source>
        <dbReference type="RefSeq" id="XP_052110797.1"/>
    </source>
</evidence>
<evidence type="ECO:0000313" key="6">
    <source>
        <dbReference type="RefSeq" id="XP_052110799.1"/>
    </source>
</evidence>
<sequence length="192" mass="22211">MKQVKLSVKEDMKPPNGRKIVLRFNEILQPVEAEAGILSGVLGLLGSNYNKFLIYEKDRRKVRFKDKIYNKCVKEMFHFDEDSGGKIKRTILKMLGRAWKETRNRLYHSYYDSQLTLEQNIEGHLSKLLWIIGDGTLIIATMKRQRRSVGKMLRIDQSSYTLTLADRKGWQGSEKKSRNDKGGELVEKSCGP</sequence>
<dbReference type="RefSeq" id="XP_052110793.1">
    <property type="nucleotide sequence ID" value="XM_052254833.1"/>
</dbReference>
<evidence type="ECO:0000313" key="3">
    <source>
        <dbReference type="RefSeq" id="XP_020994366.1"/>
    </source>
</evidence>
<keyword evidence="2" id="KW-1185">Reference proteome</keyword>
<dbReference type="AlphaFoldDB" id="A0A6P5NEB9"/>
<evidence type="ECO:0000313" key="4">
    <source>
        <dbReference type="RefSeq" id="XP_052110793.1"/>
    </source>
</evidence>
<accession>A0A6P5NEB9</accession>
<evidence type="ECO:0000256" key="1">
    <source>
        <dbReference type="SAM" id="MobiDB-lite"/>
    </source>
</evidence>
<evidence type="ECO:0000313" key="2">
    <source>
        <dbReference type="Proteomes" id="UP000515211"/>
    </source>
</evidence>
<dbReference type="RefSeq" id="XP_052110799.1">
    <property type="nucleotide sequence ID" value="XM_052254839.1"/>
</dbReference>